<dbReference type="PANTHER" id="PTHR22888:SF18">
    <property type="entry name" value="CYTOCHROME BO(3) UBIQUINOL OXIDASE SUBUNIT 2"/>
    <property type="match status" value="1"/>
</dbReference>
<dbReference type="SUPFAM" id="SSF49503">
    <property type="entry name" value="Cupredoxins"/>
    <property type="match status" value="1"/>
</dbReference>
<dbReference type="GO" id="GO:0042773">
    <property type="term" value="P:ATP synthesis coupled electron transport"/>
    <property type="evidence" value="ECO:0007669"/>
    <property type="project" value="TreeGrafter"/>
</dbReference>
<dbReference type="PANTHER" id="PTHR22888">
    <property type="entry name" value="CYTOCHROME C OXIDASE, SUBUNIT II"/>
    <property type="match status" value="1"/>
</dbReference>
<evidence type="ECO:0000256" key="11">
    <source>
        <dbReference type="ARBA" id="ARBA00023136"/>
    </source>
</evidence>
<evidence type="ECO:0000313" key="16">
    <source>
        <dbReference type="EMBL" id="GGE44155.1"/>
    </source>
</evidence>
<dbReference type="InterPro" id="IPR045187">
    <property type="entry name" value="CcO_II"/>
</dbReference>
<dbReference type="EMBL" id="BMIR01000010">
    <property type="protein sequence ID" value="GGE44155.1"/>
    <property type="molecule type" value="Genomic_DNA"/>
</dbReference>
<evidence type="ECO:0000256" key="10">
    <source>
        <dbReference type="ARBA" id="ARBA00023002"/>
    </source>
</evidence>
<keyword evidence="9 13" id="KW-1133">Transmembrane helix</keyword>
<evidence type="ECO:0000256" key="6">
    <source>
        <dbReference type="ARBA" id="ARBA00022692"/>
    </source>
</evidence>
<comment type="catalytic activity">
    <reaction evidence="12">
        <text>2 a quinol + O2 = 2 a quinone + 2 H2O</text>
        <dbReference type="Rhea" id="RHEA:55376"/>
        <dbReference type="ChEBI" id="CHEBI:15377"/>
        <dbReference type="ChEBI" id="CHEBI:15379"/>
        <dbReference type="ChEBI" id="CHEBI:24646"/>
        <dbReference type="ChEBI" id="CHEBI:132124"/>
    </reaction>
</comment>
<keyword evidence="11 12" id="KW-0472">Membrane</keyword>
<dbReference type="InterPro" id="IPR002429">
    <property type="entry name" value="CcO_II-like_C"/>
</dbReference>
<dbReference type="Gene3D" id="1.10.287.90">
    <property type="match status" value="1"/>
</dbReference>
<reference evidence="16" key="2">
    <citation type="submission" date="2020-09" db="EMBL/GenBank/DDBJ databases">
        <authorList>
            <person name="Sun Q."/>
            <person name="Zhou Y."/>
        </authorList>
    </citation>
    <scope>NUCLEOTIDE SEQUENCE</scope>
    <source>
        <strain evidence="16">CGMCC 1.15371</strain>
    </source>
</reference>
<evidence type="ECO:0000259" key="14">
    <source>
        <dbReference type="PROSITE" id="PS50857"/>
    </source>
</evidence>
<comment type="similarity">
    <text evidence="2 12">Belongs to the cytochrome c oxidase subunit 2 family.</text>
</comment>
<evidence type="ECO:0000313" key="17">
    <source>
        <dbReference type="Proteomes" id="UP000628775"/>
    </source>
</evidence>
<dbReference type="PROSITE" id="PS50999">
    <property type="entry name" value="COX2_TM"/>
    <property type="match status" value="1"/>
</dbReference>
<dbReference type="Proteomes" id="UP000628775">
    <property type="component" value="Unassembled WGS sequence"/>
</dbReference>
<dbReference type="InterPro" id="IPR036257">
    <property type="entry name" value="Cyt_c_oxidase_su2_TM_sf"/>
</dbReference>
<comment type="caution">
    <text evidence="16">The sequence shown here is derived from an EMBL/GenBank/DDBJ whole genome shotgun (WGS) entry which is preliminary data.</text>
</comment>
<comment type="subcellular location">
    <subcellularLocation>
        <location evidence="1">Cell membrane</location>
        <topology evidence="1">Multi-pass membrane protein</topology>
    </subcellularLocation>
</comment>
<dbReference type="RefSeq" id="WP_188694072.1">
    <property type="nucleotide sequence ID" value="NZ_BMIR01000010.1"/>
</dbReference>
<sequence>MKSLWQKGFILLILCLIFLTGCSEKYPVLHPVGPVGEKERNLIILSAVLMAIVIIPVIALLAFIVYRYRDKPNNRAPYKPNWDDSKILEFVWWGIPIIIIAVLSIYTVRDTFALTKPPANTGEPISIQVTSLDWKWVFFYPDEGVATVNYIDIPAGRPVQFELTSDAPMNSFWIPALGGQEYTMPGMAMRLWLQANKVGTYTGKGANFTGKEFSKMSFAVHVKKETDFDQWVKALKNQSPQLTEAGYKQLKKPGVVGKKSFSSYPKDIFHDTVMKNGGKYMNNDWMMKDHSQEMKGK</sequence>
<evidence type="ECO:0000256" key="9">
    <source>
        <dbReference type="ARBA" id="ARBA00022989"/>
    </source>
</evidence>
<dbReference type="CDD" id="cd04212">
    <property type="entry name" value="CuRO_UO_II"/>
    <property type="match status" value="1"/>
</dbReference>
<evidence type="ECO:0000256" key="1">
    <source>
        <dbReference type="ARBA" id="ARBA00004651"/>
    </source>
</evidence>
<comment type="function">
    <text evidence="12">Catalyzes quinol oxidation with the concomitant reduction of oxygen to water. Subunit II transfers the electrons from a quinol to the binuclear center of the catalytic subunit I.</text>
</comment>
<dbReference type="PROSITE" id="PS50857">
    <property type="entry name" value="COX2_CUA"/>
    <property type="match status" value="1"/>
</dbReference>
<organism evidence="16 17">
    <name type="scientific">Pullulanibacillus camelliae</name>
    <dbReference type="NCBI Taxonomy" id="1707096"/>
    <lineage>
        <taxon>Bacteria</taxon>
        <taxon>Bacillati</taxon>
        <taxon>Bacillota</taxon>
        <taxon>Bacilli</taxon>
        <taxon>Bacillales</taxon>
        <taxon>Sporolactobacillaceae</taxon>
        <taxon>Pullulanibacillus</taxon>
    </lineage>
</organism>
<evidence type="ECO:0000259" key="15">
    <source>
        <dbReference type="PROSITE" id="PS50999"/>
    </source>
</evidence>
<keyword evidence="7" id="KW-0732">Signal</keyword>
<evidence type="ECO:0000256" key="7">
    <source>
        <dbReference type="ARBA" id="ARBA00022729"/>
    </source>
</evidence>
<dbReference type="InterPro" id="IPR011759">
    <property type="entry name" value="Cyt_c_oxidase_su2_TM_dom"/>
</dbReference>
<evidence type="ECO:0000256" key="5">
    <source>
        <dbReference type="ARBA" id="ARBA00022660"/>
    </source>
</evidence>
<evidence type="ECO:0000256" key="3">
    <source>
        <dbReference type="ARBA" id="ARBA00022448"/>
    </source>
</evidence>
<dbReference type="AlphaFoldDB" id="A0A8J3DV00"/>
<dbReference type="InterPro" id="IPR034227">
    <property type="entry name" value="CuRO_UO_II"/>
</dbReference>
<name>A0A8J3DV00_9BACL</name>
<dbReference type="GO" id="GO:0016682">
    <property type="term" value="F:oxidoreductase activity, acting on diphenols and related substances as donors, oxygen as acceptor"/>
    <property type="evidence" value="ECO:0007669"/>
    <property type="project" value="InterPro"/>
</dbReference>
<feature type="domain" description="Cytochrome oxidase subunit II transmembrane region profile" evidence="15">
    <location>
        <begin position="20"/>
        <end position="118"/>
    </location>
</feature>
<proteinExistence type="inferred from homology"/>
<keyword evidence="17" id="KW-1185">Reference proteome</keyword>
<dbReference type="GO" id="GO:0004129">
    <property type="term" value="F:cytochrome-c oxidase activity"/>
    <property type="evidence" value="ECO:0007669"/>
    <property type="project" value="UniProtKB-UniRule"/>
</dbReference>
<reference evidence="16" key="1">
    <citation type="journal article" date="2014" name="Int. J. Syst. Evol. Microbiol.">
        <title>Complete genome sequence of Corynebacterium casei LMG S-19264T (=DSM 44701T), isolated from a smear-ripened cheese.</title>
        <authorList>
            <consortium name="US DOE Joint Genome Institute (JGI-PGF)"/>
            <person name="Walter F."/>
            <person name="Albersmeier A."/>
            <person name="Kalinowski J."/>
            <person name="Ruckert C."/>
        </authorList>
    </citation>
    <scope>NUCLEOTIDE SEQUENCE</scope>
    <source>
        <strain evidence="16">CGMCC 1.15371</strain>
    </source>
</reference>
<protein>
    <recommendedName>
        <fullName evidence="12">Quinol oxidase subunit 2</fullName>
        <ecNumber evidence="12">1.10.3.-</ecNumber>
    </recommendedName>
</protein>
<feature type="domain" description="Cytochrome oxidase subunit II copper A binding" evidence="14">
    <location>
        <begin position="122"/>
        <end position="234"/>
    </location>
</feature>
<dbReference type="Pfam" id="PF00116">
    <property type="entry name" value="COX2"/>
    <property type="match status" value="1"/>
</dbReference>
<dbReference type="SUPFAM" id="SSF81464">
    <property type="entry name" value="Cytochrome c oxidase subunit II-like, transmembrane region"/>
    <property type="match status" value="1"/>
</dbReference>
<feature type="transmembrane region" description="Helical" evidence="13">
    <location>
        <begin position="87"/>
        <end position="108"/>
    </location>
</feature>
<gene>
    <name evidence="16" type="primary">qoxA</name>
    <name evidence="16" type="ORF">GCM10011391_23690</name>
</gene>
<feature type="transmembrane region" description="Helical" evidence="13">
    <location>
        <begin position="42"/>
        <end position="66"/>
    </location>
</feature>
<dbReference type="EC" id="1.10.3.-" evidence="12"/>
<evidence type="ECO:0000256" key="4">
    <source>
        <dbReference type="ARBA" id="ARBA00022475"/>
    </source>
</evidence>
<accession>A0A8J3DV00</accession>
<dbReference type="InterPro" id="IPR006333">
    <property type="entry name" value="Cyt_o_ubiquinol_oxidase_su2"/>
</dbReference>
<keyword evidence="10 12" id="KW-0560">Oxidoreductase</keyword>
<evidence type="ECO:0000256" key="2">
    <source>
        <dbReference type="ARBA" id="ARBA00007866"/>
    </source>
</evidence>
<keyword evidence="3 12" id="KW-0813">Transport</keyword>
<dbReference type="PROSITE" id="PS51257">
    <property type="entry name" value="PROKAR_LIPOPROTEIN"/>
    <property type="match status" value="1"/>
</dbReference>
<keyword evidence="8 12" id="KW-0249">Electron transport</keyword>
<dbReference type="Gene3D" id="2.60.40.420">
    <property type="entry name" value="Cupredoxins - blue copper proteins"/>
    <property type="match status" value="1"/>
</dbReference>
<evidence type="ECO:0000256" key="8">
    <source>
        <dbReference type="ARBA" id="ARBA00022982"/>
    </source>
</evidence>
<dbReference type="PIRSF" id="PIRSF000292">
    <property type="entry name" value="Ubi_od_II"/>
    <property type="match status" value="1"/>
</dbReference>
<keyword evidence="4 12" id="KW-1003">Cell membrane</keyword>
<evidence type="ECO:0000256" key="13">
    <source>
        <dbReference type="SAM" id="Phobius"/>
    </source>
</evidence>
<dbReference type="GO" id="GO:0005507">
    <property type="term" value="F:copper ion binding"/>
    <property type="evidence" value="ECO:0007669"/>
    <property type="project" value="InterPro"/>
</dbReference>
<keyword evidence="6 13" id="KW-0812">Transmembrane</keyword>
<evidence type="ECO:0000256" key="12">
    <source>
        <dbReference type="PIRNR" id="PIRNR000292"/>
    </source>
</evidence>
<dbReference type="InterPro" id="IPR008972">
    <property type="entry name" value="Cupredoxin"/>
</dbReference>
<keyword evidence="5 12" id="KW-0679">Respiratory chain</keyword>
<dbReference type="GO" id="GO:0005886">
    <property type="term" value="C:plasma membrane"/>
    <property type="evidence" value="ECO:0007669"/>
    <property type="project" value="UniProtKB-SubCell"/>
</dbReference>